<accession>A0ABP1CTW4</accession>
<dbReference type="InterPro" id="IPR002347">
    <property type="entry name" value="SDR_fam"/>
</dbReference>
<dbReference type="InterPro" id="IPR051468">
    <property type="entry name" value="Fungal_SecMetab_SDRs"/>
</dbReference>
<evidence type="ECO:0000313" key="4">
    <source>
        <dbReference type="EMBL" id="CAL1699126.1"/>
    </source>
</evidence>
<dbReference type="EMBL" id="OZ037954">
    <property type="protein sequence ID" value="CAL1699126.1"/>
    <property type="molecule type" value="Genomic_DNA"/>
</dbReference>
<sequence length="251" mass="27100">MPSYFITGTSRGIGLAIVTELLKDPQNFVIASARNPGGSKGLSELASQYHSDRLTLVTLDTSVPGQITAAAAEAQKLLPSGLDYLINNAGVSYQNSATSTFDELDIELFEKELLFNTVPIIHILRAFKPLVLKSAEKKVLFVTSELGSIEIADARPNLANAYGVGKAALNMLARKWGAVTKDEGIISILIHPGWVDTELGNNIDAWIQERVPGLKPISTQESAKGVIKVIQEAKKQDAVPFVNYDGSVIPW</sequence>
<keyword evidence="3" id="KW-0560">Oxidoreductase</keyword>
<name>A0ABP1CTW4_9APHY</name>
<gene>
    <name evidence="4" type="ORF">GFSPODELE1_LOCUS2517</name>
</gene>
<evidence type="ECO:0000256" key="1">
    <source>
        <dbReference type="ARBA" id="ARBA00006484"/>
    </source>
</evidence>
<dbReference type="Pfam" id="PF00106">
    <property type="entry name" value="adh_short"/>
    <property type="match status" value="1"/>
</dbReference>
<evidence type="ECO:0000256" key="2">
    <source>
        <dbReference type="ARBA" id="ARBA00022857"/>
    </source>
</evidence>
<dbReference type="PROSITE" id="PS00061">
    <property type="entry name" value="ADH_SHORT"/>
    <property type="match status" value="1"/>
</dbReference>
<dbReference type="InterPro" id="IPR036291">
    <property type="entry name" value="NAD(P)-bd_dom_sf"/>
</dbReference>
<dbReference type="CDD" id="cd05325">
    <property type="entry name" value="carb_red_sniffer_like_SDR_c"/>
    <property type="match status" value="1"/>
</dbReference>
<protein>
    <submittedName>
        <fullName evidence="4">Uncharacterized protein</fullName>
    </submittedName>
</protein>
<keyword evidence="5" id="KW-1185">Reference proteome</keyword>
<dbReference type="SUPFAM" id="SSF51735">
    <property type="entry name" value="NAD(P)-binding Rossmann-fold domains"/>
    <property type="match status" value="1"/>
</dbReference>
<evidence type="ECO:0000313" key="5">
    <source>
        <dbReference type="Proteomes" id="UP001497453"/>
    </source>
</evidence>
<dbReference type="Gene3D" id="3.40.50.720">
    <property type="entry name" value="NAD(P)-binding Rossmann-like Domain"/>
    <property type="match status" value="1"/>
</dbReference>
<comment type="similarity">
    <text evidence="1">Belongs to the short-chain dehydrogenases/reductases (SDR) family.</text>
</comment>
<dbReference type="PANTHER" id="PTHR43544:SF7">
    <property type="entry name" value="NADB-LER2"/>
    <property type="match status" value="1"/>
</dbReference>
<organism evidence="4 5">
    <name type="scientific">Somion occarium</name>
    <dbReference type="NCBI Taxonomy" id="3059160"/>
    <lineage>
        <taxon>Eukaryota</taxon>
        <taxon>Fungi</taxon>
        <taxon>Dikarya</taxon>
        <taxon>Basidiomycota</taxon>
        <taxon>Agaricomycotina</taxon>
        <taxon>Agaricomycetes</taxon>
        <taxon>Polyporales</taxon>
        <taxon>Cerrenaceae</taxon>
        <taxon>Somion</taxon>
    </lineage>
</organism>
<dbReference type="PRINTS" id="PR00081">
    <property type="entry name" value="GDHRDH"/>
</dbReference>
<dbReference type="Proteomes" id="UP001497453">
    <property type="component" value="Chromosome 11"/>
</dbReference>
<proteinExistence type="inferred from homology"/>
<reference evidence="5" key="1">
    <citation type="submission" date="2024-04" db="EMBL/GenBank/DDBJ databases">
        <authorList>
            <person name="Shaw F."/>
            <person name="Minotto A."/>
        </authorList>
    </citation>
    <scope>NUCLEOTIDE SEQUENCE [LARGE SCALE GENOMIC DNA]</scope>
</reference>
<keyword evidence="2" id="KW-0521">NADP</keyword>
<dbReference type="InterPro" id="IPR020904">
    <property type="entry name" value="Sc_DH/Rdtase_CS"/>
</dbReference>
<dbReference type="PANTHER" id="PTHR43544">
    <property type="entry name" value="SHORT-CHAIN DEHYDROGENASE/REDUCTASE"/>
    <property type="match status" value="1"/>
</dbReference>
<evidence type="ECO:0000256" key="3">
    <source>
        <dbReference type="ARBA" id="ARBA00023002"/>
    </source>
</evidence>